<dbReference type="OrthoDB" id="8841169at2"/>
<comment type="pathway">
    <text evidence="3">One-carbon metabolism; formaldehyde degradation; formate from formaldehyde (H(4)MPT route): step 4/5.</text>
</comment>
<accession>A0A0J1B3B9</accession>
<protein>
    <recommendedName>
        <fullName evidence="3">Formylmethanofuran--tetrahydromethanopterin formyltransferase</fullName>
        <shortName evidence="3">Ftr</shortName>
        <ecNumber evidence="3">2.3.1.101</ecNumber>
    </recommendedName>
    <alternativeName>
        <fullName evidence="3">H4MPT formyltransferase</fullName>
    </alternativeName>
</protein>
<dbReference type="Pfam" id="PF01913">
    <property type="entry name" value="FTR"/>
    <property type="match status" value="1"/>
</dbReference>
<name>A0A0J1B3B9_RHOIS</name>
<comment type="subcellular location">
    <subcellularLocation>
        <location evidence="3">Cytoplasm</location>
    </subcellularLocation>
</comment>
<evidence type="ECO:0000256" key="3">
    <source>
        <dbReference type="HAMAP-Rule" id="MF_00579"/>
    </source>
</evidence>
<comment type="function">
    <text evidence="3">Catalyzes the transfer of a formyl group from 5-formyl tetrahydromethanopterin (5-formyl-H(4)MPT) to methanofuran (MFR) to produce formylmethanofuran (formyl-MFR) and tetrahydromethanopterin (H(4)MPT).</text>
</comment>
<evidence type="ECO:0000256" key="1">
    <source>
        <dbReference type="ARBA" id="ARBA00006770"/>
    </source>
</evidence>
<comment type="catalytic activity">
    <reaction evidence="3">
        <text>N-formylmethanofuran + 5,6,7,8-tetrahydromethanopterin + H(+) = N(5)-formyl-5,6,7,8-tetrahydromethanopterin + methanofuran</text>
        <dbReference type="Rhea" id="RHEA:18061"/>
        <dbReference type="ChEBI" id="CHEBI:15378"/>
        <dbReference type="ChEBI" id="CHEBI:57727"/>
        <dbReference type="ChEBI" id="CHEBI:58018"/>
        <dbReference type="ChEBI" id="CHEBI:58103"/>
        <dbReference type="ChEBI" id="CHEBI:58151"/>
        <dbReference type="EC" id="2.3.1.101"/>
    </reaction>
</comment>
<keyword evidence="3 6" id="KW-0012">Acyltransferase</keyword>
<dbReference type="PIRSF" id="PIRSF006414">
    <property type="entry name" value="Ftr_formyl_trnsf"/>
    <property type="match status" value="1"/>
</dbReference>
<comment type="similarity">
    <text evidence="1 3">Belongs to the FTR family.</text>
</comment>
<dbReference type="EC" id="2.3.1.101" evidence="3"/>
<dbReference type="GO" id="GO:0030270">
    <property type="term" value="F:formylmethanofuran-tetrahydromethanopterin N-formyltransferase activity"/>
    <property type="evidence" value="ECO:0007669"/>
    <property type="project" value="UniProtKB-UniRule"/>
</dbReference>
<dbReference type="InterPro" id="IPR022667">
    <property type="entry name" value="ForMFR_H4MPT_ForTrfase_N"/>
</dbReference>
<dbReference type="GO" id="GO:0005737">
    <property type="term" value="C:cytoplasm"/>
    <property type="evidence" value="ECO:0007669"/>
    <property type="project" value="UniProtKB-SubCell"/>
</dbReference>
<dbReference type="InterPro" id="IPR023447">
    <property type="entry name" value="ForMFR_H4MPT_ForTrfase_fd-like"/>
</dbReference>
<dbReference type="SUPFAM" id="SSF55112">
    <property type="entry name" value="Formylmethanofuran:tetrahydromethanopterin formyltransferase"/>
    <property type="match status" value="2"/>
</dbReference>
<comment type="caution">
    <text evidence="6">The sequence shown here is derived from an EMBL/GenBank/DDBJ whole genome shotgun (WGS) entry which is preliminary data.</text>
</comment>
<dbReference type="Pfam" id="PF02741">
    <property type="entry name" value="FTR_C"/>
    <property type="match status" value="1"/>
</dbReference>
<evidence type="ECO:0000256" key="2">
    <source>
        <dbReference type="ARBA" id="ARBA00022679"/>
    </source>
</evidence>
<evidence type="ECO:0000259" key="5">
    <source>
        <dbReference type="Pfam" id="PF02741"/>
    </source>
</evidence>
<dbReference type="PATRIC" id="fig|595434.4.peg.6514"/>
<dbReference type="NCBIfam" id="NF002554">
    <property type="entry name" value="PRK02114.1"/>
    <property type="match status" value="1"/>
</dbReference>
<proteinExistence type="inferred from homology"/>
<sequence>MADSAQTSNRFSIAGVAVEDTFAEAFDMKATRLIVTADDRRWCEESATAMCGFGTSVIACGLEIAVEQTLAPEQTPDGRPGVAILAFGMSGKDLEKQIPRRAGQCVLTCPTTALYGGIPGGREVHPKRVPIGKSLRYFGDGNQISKQIQHLDADGKSRPVRYWRIPVMDGEFVCQHDVGRVDAIGGGNFILVGRSMQSVTIASRAAIDAMRELPGIITPFPGGTTRSGSKVGSKYAALFASTNDAFCPALREITPSALPPEANAAIEVVIDGLSFDEIAESMRVGIAAACQAGAAEGLMSVSAGNYGGKLGRHHFKLHELFRDQSPSSDSEAGQ</sequence>
<reference evidence="6" key="1">
    <citation type="submission" date="2015-05" db="EMBL/GenBank/DDBJ databases">
        <title>Permanent draft genome of Rhodopirellula islandicus K833.</title>
        <authorList>
            <person name="Kizina J."/>
            <person name="Richter M."/>
            <person name="Glockner F.O."/>
            <person name="Harder J."/>
        </authorList>
    </citation>
    <scope>NUCLEOTIDE SEQUENCE [LARGE SCALE GENOMIC DNA]</scope>
    <source>
        <strain evidence="6">K833</strain>
    </source>
</reference>
<dbReference type="UniPathway" id="UPA00562">
    <property type="reaction ID" value="UER00704"/>
</dbReference>
<dbReference type="EMBL" id="LECT01000055">
    <property type="protein sequence ID" value="KLU01272.1"/>
    <property type="molecule type" value="Genomic_DNA"/>
</dbReference>
<keyword evidence="3" id="KW-0963">Cytoplasm</keyword>
<feature type="domain" description="Formylmethanofuran: tetrahydromethanopterin formyltransferase Ftr C-terminal" evidence="5">
    <location>
        <begin position="170"/>
        <end position="320"/>
    </location>
</feature>
<keyword evidence="2 3" id="KW-0808">Transferase</keyword>
<comment type="subunit">
    <text evidence="3">Homotetramer.</text>
</comment>
<dbReference type="Proteomes" id="UP000036367">
    <property type="component" value="Unassembled WGS sequence"/>
</dbReference>
<keyword evidence="7" id="KW-1185">Reference proteome</keyword>
<organism evidence="6 7">
    <name type="scientific">Rhodopirellula islandica</name>
    <dbReference type="NCBI Taxonomy" id="595434"/>
    <lineage>
        <taxon>Bacteria</taxon>
        <taxon>Pseudomonadati</taxon>
        <taxon>Planctomycetota</taxon>
        <taxon>Planctomycetia</taxon>
        <taxon>Pirellulales</taxon>
        <taxon>Pirellulaceae</taxon>
        <taxon>Rhodopirellula</taxon>
    </lineage>
</organism>
<dbReference type="STRING" id="595434.RISK_006841"/>
<dbReference type="InterPro" id="IPR014053">
    <property type="entry name" value="ForMFR_H4MPT_ForTrfase"/>
</dbReference>
<dbReference type="AlphaFoldDB" id="A0A0J1B3B9"/>
<dbReference type="Gene3D" id="3.30.70.520">
    <property type="match status" value="2"/>
</dbReference>
<gene>
    <name evidence="3" type="primary">ffsA</name>
    <name evidence="6" type="ORF">RISK_006841</name>
</gene>
<dbReference type="InterPro" id="IPR002770">
    <property type="entry name" value="ForMFR_H4MPT_ForTrfase_C"/>
</dbReference>
<evidence type="ECO:0000259" key="4">
    <source>
        <dbReference type="Pfam" id="PF01913"/>
    </source>
</evidence>
<dbReference type="HAMAP" id="MF_00579">
    <property type="entry name" value="FTR"/>
    <property type="match status" value="1"/>
</dbReference>
<dbReference type="NCBIfam" id="TIGR03119">
    <property type="entry name" value="one_C_fhcD"/>
    <property type="match status" value="1"/>
</dbReference>
<evidence type="ECO:0000313" key="6">
    <source>
        <dbReference type="EMBL" id="KLU01272.1"/>
    </source>
</evidence>
<dbReference type="GO" id="GO:0046294">
    <property type="term" value="P:formaldehyde catabolic process"/>
    <property type="evidence" value="ECO:0007669"/>
    <property type="project" value="UniProtKB-UniRule"/>
</dbReference>
<dbReference type="GO" id="GO:0006730">
    <property type="term" value="P:one-carbon metabolic process"/>
    <property type="evidence" value="ECO:0007669"/>
    <property type="project" value="UniProtKB-UniRule"/>
</dbReference>
<feature type="domain" description="Formylmethanofuran: tetrahydromethanopterin formyltransferase Ftr N-terminal" evidence="4">
    <location>
        <begin position="12"/>
        <end position="167"/>
    </location>
</feature>
<keyword evidence="3" id="KW-0554">One-carbon metabolism</keyword>
<dbReference type="RefSeq" id="WP_047817569.1">
    <property type="nucleotide sequence ID" value="NZ_LECT01000055.1"/>
</dbReference>
<evidence type="ECO:0000313" key="7">
    <source>
        <dbReference type="Proteomes" id="UP000036367"/>
    </source>
</evidence>